<feature type="domain" description="Trehalase-like N-terminal" evidence="2">
    <location>
        <begin position="6"/>
        <end position="138"/>
    </location>
</feature>
<dbReference type="GO" id="GO:0005975">
    <property type="term" value="P:carbohydrate metabolic process"/>
    <property type="evidence" value="ECO:0007669"/>
    <property type="project" value="InterPro"/>
</dbReference>
<reference evidence="3 4" key="1">
    <citation type="journal article" date="2012" name="Stand. Genomic Sci.">
        <title>Genome sequence of the halotolerant bacterium Corynebacterium halotolerans type strain YIM 70093(T) (= DSM 44683(T)).</title>
        <authorList>
            <person name="Ruckert C."/>
            <person name="Albersmeier A."/>
            <person name="Al-Dilaimi A."/>
            <person name="Niehaus K."/>
            <person name="Szczepanowski R."/>
            <person name="Kalinowski J."/>
        </authorList>
    </citation>
    <scope>NUCLEOTIDE SEQUENCE [LARGE SCALE GENOMIC DNA]</scope>
    <source>
        <strain evidence="3">YIM 70093</strain>
    </source>
</reference>
<proteinExistence type="predicted"/>
<name>M1MTQ6_9CORY</name>
<evidence type="ECO:0000259" key="2">
    <source>
        <dbReference type="Pfam" id="PF19291"/>
    </source>
</evidence>
<evidence type="ECO:0000259" key="1">
    <source>
        <dbReference type="Pfam" id="PF00723"/>
    </source>
</evidence>
<accession>M1MTQ6</accession>
<evidence type="ECO:0000313" key="4">
    <source>
        <dbReference type="Proteomes" id="UP000011723"/>
    </source>
</evidence>
<dbReference type="InterPro" id="IPR011613">
    <property type="entry name" value="GH15-like"/>
</dbReference>
<evidence type="ECO:0000313" key="3">
    <source>
        <dbReference type="EMBL" id="AGF71074.1"/>
    </source>
</evidence>
<dbReference type="STRING" id="1121362.A605_00290"/>
<dbReference type="GO" id="GO:0004553">
    <property type="term" value="F:hydrolase activity, hydrolyzing O-glycosyl compounds"/>
    <property type="evidence" value="ECO:0007669"/>
    <property type="project" value="TreeGrafter"/>
</dbReference>
<dbReference type="PANTHER" id="PTHR31616:SF0">
    <property type="entry name" value="GLUCAN 1,4-ALPHA-GLUCOSIDASE"/>
    <property type="match status" value="1"/>
</dbReference>
<dbReference type="EMBL" id="CP003697">
    <property type="protein sequence ID" value="AGF71074.1"/>
    <property type="molecule type" value="Genomic_DNA"/>
</dbReference>
<dbReference type="InterPro" id="IPR012341">
    <property type="entry name" value="6hp_glycosidase-like_sf"/>
</dbReference>
<dbReference type="InterPro" id="IPR045582">
    <property type="entry name" value="Trehalase-like_N"/>
</dbReference>
<dbReference type="InterPro" id="IPR008928">
    <property type="entry name" value="6-hairpin_glycosidase_sf"/>
</dbReference>
<gene>
    <name evidence="3" type="ORF">A605_00290</name>
</gene>
<organism evidence="3 4">
    <name type="scientific">Corynebacterium halotolerans YIM 70093 = DSM 44683</name>
    <dbReference type="NCBI Taxonomy" id="1121362"/>
    <lineage>
        <taxon>Bacteria</taxon>
        <taxon>Bacillati</taxon>
        <taxon>Actinomycetota</taxon>
        <taxon>Actinomycetes</taxon>
        <taxon>Mycobacteriales</taxon>
        <taxon>Corynebacteriaceae</taxon>
        <taxon>Corynebacterium</taxon>
    </lineage>
</organism>
<sequence length="608" mass="69303">MEAALSTPLEDYALLSDTQTAALVSRAGSIDWLCLPRFDAQATFSALLGGEQDGHWLLDIADGVVTERRYLGDTFVLETVWRSPTGRAKVTDFMPINPAGEGEHEHTVTDLIRMVECLEGEVDVRNVLRLRFDYGASDPYVRHHNVEGIEELRAIAGPNSVHVRGPRLEHHPETGCHTAVHTLRTGDAVRWVLTWSPSHFEHPPMPDHSDALEHTRKFWREWIDRLDAEGEYLEPVRRSLLVLRALTHSATGAIVGAPTTSLPEEFGGVRNWDYRYTWLRDSAMAIEVLVENDFKERAVEWRDWLLRAIAGDADRLRIMYGLGGERHLPEFELGHLAGYEDSTPVRIGNGAAEQYQSEVVGEVMVALKRLRDSGVEDGEFSWELQKAILDFQEAQFDVKDQGIWEMRGEPHHFTQGRAMMWAAFDRGVQAVEQHGLDGPVEHWRDLRERLREEILTRGFNEELNSFTQAYDNTEVDASLLMLAQIGFVDYDDPRMLGTVERIERELLDDAGFLYRYRAGSGSDGLPGEEYPFLMCSFWLVEQYAHSGRLEDAREMMDRILSVRTDLGLLSEEYSSRHQRLVGNFPQTFSHLALVRAAYAIKHPKESQY</sequence>
<dbReference type="Proteomes" id="UP000011723">
    <property type="component" value="Chromosome"/>
</dbReference>
<dbReference type="eggNOG" id="COG3387">
    <property type="taxonomic scope" value="Bacteria"/>
</dbReference>
<protein>
    <submittedName>
        <fullName evidence="3">Uncharacterized protein</fullName>
    </submittedName>
</protein>
<dbReference type="Pfam" id="PF19291">
    <property type="entry name" value="TREH_N"/>
    <property type="match status" value="1"/>
</dbReference>
<dbReference type="Pfam" id="PF00723">
    <property type="entry name" value="Glyco_hydro_15"/>
    <property type="match status" value="1"/>
</dbReference>
<dbReference type="Gene3D" id="1.50.10.10">
    <property type="match status" value="1"/>
</dbReference>
<keyword evidence="4" id="KW-1185">Reference proteome</keyword>
<dbReference type="PANTHER" id="PTHR31616">
    <property type="entry name" value="TREHALASE"/>
    <property type="match status" value="1"/>
</dbReference>
<feature type="domain" description="GH15-like" evidence="1">
    <location>
        <begin position="232"/>
        <end position="598"/>
    </location>
</feature>
<dbReference type="HOGENOM" id="CLU_010399_3_1_11"/>
<dbReference type="KEGG" id="chn:A605_00290"/>
<dbReference type="AlphaFoldDB" id="M1MTQ6"/>
<dbReference type="PATRIC" id="fig|1121362.3.peg.54"/>
<dbReference type="SUPFAM" id="SSF48208">
    <property type="entry name" value="Six-hairpin glycosidases"/>
    <property type="match status" value="1"/>
</dbReference>